<dbReference type="EMBL" id="JH657935">
    <property type="protein sequence ID" value="EXM24848.1"/>
    <property type="molecule type" value="Genomic_DNA"/>
</dbReference>
<dbReference type="PROSITE" id="PS50048">
    <property type="entry name" value="ZN2_CY6_FUNGAL_2"/>
    <property type="match status" value="1"/>
</dbReference>
<dbReference type="GO" id="GO:0003677">
    <property type="term" value="F:DNA binding"/>
    <property type="evidence" value="ECO:0007669"/>
    <property type="project" value="InterPro"/>
</dbReference>
<reference evidence="7" key="2">
    <citation type="submission" date="2012-05" db="EMBL/GenBank/DDBJ databases">
        <title>The Genome Annotation of Fusarium oxysporum Cotton.</title>
        <authorList>
            <consortium name="The Broad Institute Genomics Platform"/>
            <person name="Ma L.-J."/>
            <person name="Corby-Kistler H."/>
            <person name="Broz K."/>
            <person name="Gale L.R."/>
            <person name="Jonkers W."/>
            <person name="O'Donnell K."/>
            <person name="Ploetz R."/>
            <person name="Steinberg C."/>
            <person name="Schwartz D.C."/>
            <person name="VanEtten H."/>
            <person name="Zhou S."/>
            <person name="Young S.K."/>
            <person name="Zeng Q."/>
            <person name="Gargeya S."/>
            <person name="Fitzgerald M."/>
            <person name="Abouelleil A."/>
            <person name="Alvarado L."/>
            <person name="Chapman S.B."/>
            <person name="Gainer-Dewar J."/>
            <person name="Goldberg J."/>
            <person name="Griggs A."/>
            <person name="Gujja S."/>
            <person name="Hansen M."/>
            <person name="Howarth C."/>
            <person name="Imamovic A."/>
            <person name="Ireland A."/>
            <person name="Larimer J."/>
            <person name="McCowan C."/>
            <person name="Murphy C."/>
            <person name="Pearson M."/>
            <person name="Poon T.W."/>
            <person name="Priest M."/>
            <person name="Roberts A."/>
            <person name="Saif S."/>
            <person name="Shea T."/>
            <person name="Sykes S."/>
            <person name="Wortman J."/>
            <person name="Nusbaum C."/>
            <person name="Birren B."/>
        </authorList>
    </citation>
    <scope>NUCLEOTIDE SEQUENCE</scope>
    <source>
        <strain evidence="7">25433</strain>
    </source>
</reference>
<dbReference type="GO" id="GO:0006351">
    <property type="term" value="P:DNA-templated transcription"/>
    <property type="evidence" value="ECO:0007669"/>
    <property type="project" value="InterPro"/>
</dbReference>
<dbReference type="CDD" id="cd12148">
    <property type="entry name" value="fungal_TF_MHR"/>
    <property type="match status" value="1"/>
</dbReference>
<dbReference type="AlphaFoldDB" id="X0LG89"/>
<evidence type="ECO:0000256" key="2">
    <source>
        <dbReference type="ARBA" id="ARBA00022723"/>
    </source>
</evidence>
<dbReference type="OrthoDB" id="1924787at2759"/>
<dbReference type="InterPro" id="IPR050815">
    <property type="entry name" value="TF_fung"/>
</dbReference>
<gene>
    <name evidence="7" type="ORF">FOTG_08328</name>
</gene>
<evidence type="ECO:0000256" key="1">
    <source>
        <dbReference type="ARBA" id="ARBA00004123"/>
    </source>
</evidence>
<evidence type="ECO:0000256" key="4">
    <source>
        <dbReference type="ARBA" id="ARBA00023163"/>
    </source>
</evidence>
<sequence length="539" mass="61691">MKLPTACSRCRRRRKKCFRTKPGGPCDACAKKQHHQCSLVPTCPQPRRVSPQPQHVSAEHNDLNPQSSLSHDLIEELVENYIYYILDRPHTLFHLPTLRTAVREDTLGDALLSAILAFGCRFHDKPEIASLGPAFMQKSKNLLKQDMENICLENIQTCVLLANLSSSSKNSESEALFVALGIRMAEILGLDRPDPEDSEVLRETKCRVWWTLFMADRWSSVGRNLRRAMPDFNQETPLPMDEDVFHHLDVDQGSERSPTRPRTLGLWAYNIMLAKQLGPIRDLNKQWNQEDLSEDYVMQRVADLAEGLQLWEAGLPEEKKATEENLRAHSAKSLGGPFLAIHTGYHQHFVLLLFRFLDLNRAQTPKTIEYAELCKYHARSISQLVQLSRQVPNCAMVFGGVGYMTVASSAVLLHTLIFGQQDDTADIRAKLESNYETIYELQRYWPSIQNSVKRLELFQKTCTRPGAMQTYKFDKWMVRFLVEHHLPLDEPEGDLSPGETVMSCRISLYVYSSRRFVRSVVLVAHGDVRRETAERLTII</sequence>
<reference evidence="7" key="1">
    <citation type="submission" date="2011-11" db="EMBL/GenBank/DDBJ databases">
        <title>The Genome Sequence of Fusarium oxysporum Cotton.</title>
        <authorList>
            <consortium name="The Broad Institute Genome Sequencing Platform"/>
            <person name="Ma L.-J."/>
            <person name="Gale L.R."/>
            <person name="Schwartz D.C."/>
            <person name="Zhou S."/>
            <person name="Corby-Kistler H."/>
            <person name="Young S.K."/>
            <person name="Zeng Q."/>
            <person name="Gargeya S."/>
            <person name="Fitzgerald M."/>
            <person name="Haas B."/>
            <person name="Abouelleil A."/>
            <person name="Alvarado L."/>
            <person name="Arachchi H.M."/>
            <person name="Berlin A."/>
            <person name="Brown A."/>
            <person name="Chapman S.B."/>
            <person name="Chen Z."/>
            <person name="Dunbar C."/>
            <person name="Freedman E."/>
            <person name="Gearin G."/>
            <person name="Goldberg J."/>
            <person name="Griggs A."/>
            <person name="Gujja S."/>
            <person name="Heiman D."/>
            <person name="Howarth C."/>
            <person name="Larson L."/>
            <person name="Lui A."/>
            <person name="MacDonald P.J.P."/>
            <person name="Montmayeur A."/>
            <person name="Murphy C."/>
            <person name="Neiman D."/>
            <person name="Pearson M."/>
            <person name="Priest M."/>
            <person name="Roberts A."/>
            <person name="Saif S."/>
            <person name="Shea T."/>
            <person name="Shenoy N."/>
            <person name="Sisk P."/>
            <person name="Stolte C."/>
            <person name="Sykes S."/>
            <person name="Wortman J."/>
            <person name="Nusbaum C."/>
            <person name="Birren B."/>
        </authorList>
    </citation>
    <scope>NUCLEOTIDE SEQUENCE [LARGE SCALE GENOMIC DNA]</scope>
    <source>
        <strain evidence="7">25433</strain>
    </source>
</reference>
<evidence type="ECO:0000256" key="5">
    <source>
        <dbReference type="ARBA" id="ARBA00023242"/>
    </source>
</evidence>
<dbReference type="PANTHER" id="PTHR47338">
    <property type="entry name" value="ZN(II)2CYS6 TRANSCRIPTION FACTOR (EUROFUNG)-RELATED"/>
    <property type="match status" value="1"/>
</dbReference>
<keyword evidence="5" id="KW-0539">Nucleus</keyword>
<dbReference type="GO" id="GO:0008270">
    <property type="term" value="F:zinc ion binding"/>
    <property type="evidence" value="ECO:0007669"/>
    <property type="project" value="InterPro"/>
</dbReference>
<comment type="subcellular location">
    <subcellularLocation>
        <location evidence="1">Nucleus</location>
    </subcellularLocation>
</comment>
<dbReference type="PROSITE" id="PS00463">
    <property type="entry name" value="ZN2_CY6_FUNGAL_1"/>
    <property type="match status" value="1"/>
</dbReference>
<keyword evidence="3" id="KW-0805">Transcription regulation</keyword>
<protein>
    <recommendedName>
        <fullName evidence="6">Zn(2)-C6 fungal-type domain-containing protein</fullName>
    </recommendedName>
</protein>
<keyword evidence="4" id="KW-0804">Transcription</keyword>
<dbReference type="PANTHER" id="PTHR47338:SF16">
    <property type="entry name" value="TRANSCRIPTION FACTOR, PUTATIVE (AFU_ORTHOLOGUE AFUA_2G09360)-RELATED"/>
    <property type="match status" value="1"/>
</dbReference>
<name>X0LG89_FUSOX</name>
<proteinExistence type="predicted"/>
<dbReference type="Proteomes" id="UP000030701">
    <property type="component" value="Unassembled WGS sequence"/>
</dbReference>
<dbReference type="GO" id="GO:0005634">
    <property type="term" value="C:nucleus"/>
    <property type="evidence" value="ECO:0007669"/>
    <property type="project" value="UniProtKB-SubCell"/>
</dbReference>
<dbReference type="SMART" id="SM00906">
    <property type="entry name" value="Fungal_trans"/>
    <property type="match status" value="1"/>
</dbReference>
<evidence type="ECO:0000313" key="7">
    <source>
        <dbReference type="EMBL" id="EXM24848.1"/>
    </source>
</evidence>
<dbReference type="Pfam" id="PF04082">
    <property type="entry name" value="Fungal_trans"/>
    <property type="match status" value="1"/>
</dbReference>
<accession>X0LG89</accession>
<dbReference type="InterPro" id="IPR001138">
    <property type="entry name" value="Zn2Cys6_DnaBD"/>
</dbReference>
<evidence type="ECO:0000259" key="6">
    <source>
        <dbReference type="PROSITE" id="PS50048"/>
    </source>
</evidence>
<dbReference type="InterPro" id="IPR007219">
    <property type="entry name" value="XnlR_reg_dom"/>
</dbReference>
<keyword evidence="2" id="KW-0479">Metal-binding</keyword>
<dbReference type="GO" id="GO:0000981">
    <property type="term" value="F:DNA-binding transcription factor activity, RNA polymerase II-specific"/>
    <property type="evidence" value="ECO:0007669"/>
    <property type="project" value="InterPro"/>
</dbReference>
<evidence type="ECO:0000256" key="3">
    <source>
        <dbReference type="ARBA" id="ARBA00023015"/>
    </source>
</evidence>
<organism evidence="7">
    <name type="scientific">Fusarium oxysporum f. sp. vasinfectum 25433</name>
    <dbReference type="NCBI Taxonomy" id="1089449"/>
    <lineage>
        <taxon>Eukaryota</taxon>
        <taxon>Fungi</taxon>
        <taxon>Dikarya</taxon>
        <taxon>Ascomycota</taxon>
        <taxon>Pezizomycotina</taxon>
        <taxon>Sordariomycetes</taxon>
        <taxon>Hypocreomycetidae</taxon>
        <taxon>Hypocreales</taxon>
        <taxon>Nectriaceae</taxon>
        <taxon>Fusarium</taxon>
        <taxon>Fusarium oxysporum species complex</taxon>
    </lineage>
</organism>
<feature type="domain" description="Zn(2)-C6 fungal-type" evidence="6">
    <location>
        <begin position="6"/>
        <end position="39"/>
    </location>
</feature>
<dbReference type="HOGENOM" id="CLU_026304_1_0_1"/>